<organism evidence="3 4">
    <name type="scientific">Panicum miliaceum</name>
    <name type="common">Proso millet</name>
    <name type="synonym">Broomcorn millet</name>
    <dbReference type="NCBI Taxonomy" id="4540"/>
    <lineage>
        <taxon>Eukaryota</taxon>
        <taxon>Viridiplantae</taxon>
        <taxon>Streptophyta</taxon>
        <taxon>Embryophyta</taxon>
        <taxon>Tracheophyta</taxon>
        <taxon>Spermatophyta</taxon>
        <taxon>Magnoliopsida</taxon>
        <taxon>Liliopsida</taxon>
        <taxon>Poales</taxon>
        <taxon>Poaceae</taxon>
        <taxon>PACMAD clade</taxon>
        <taxon>Panicoideae</taxon>
        <taxon>Panicodae</taxon>
        <taxon>Paniceae</taxon>
        <taxon>Panicinae</taxon>
        <taxon>Panicum</taxon>
        <taxon>Panicum sect. Panicum</taxon>
    </lineage>
</organism>
<feature type="region of interest" description="Disordered" evidence="1">
    <location>
        <begin position="411"/>
        <end position="475"/>
    </location>
</feature>
<evidence type="ECO:0000313" key="4">
    <source>
        <dbReference type="Proteomes" id="UP000275267"/>
    </source>
</evidence>
<keyword evidence="4" id="KW-1185">Reference proteome</keyword>
<reference evidence="4" key="1">
    <citation type="journal article" date="2019" name="Nat. Commun.">
        <title>The genome of broomcorn millet.</title>
        <authorList>
            <person name="Zou C."/>
            <person name="Miki D."/>
            <person name="Li D."/>
            <person name="Tang Q."/>
            <person name="Xiao L."/>
            <person name="Rajput S."/>
            <person name="Deng P."/>
            <person name="Jia W."/>
            <person name="Huang R."/>
            <person name="Zhang M."/>
            <person name="Sun Y."/>
            <person name="Hu J."/>
            <person name="Fu X."/>
            <person name="Schnable P.S."/>
            <person name="Li F."/>
            <person name="Zhang H."/>
            <person name="Feng B."/>
            <person name="Zhu X."/>
            <person name="Liu R."/>
            <person name="Schnable J.C."/>
            <person name="Zhu J.-K."/>
            <person name="Zhang H."/>
        </authorList>
    </citation>
    <scope>NUCLEOTIDE SEQUENCE [LARGE SCALE GENOMIC DNA]</scope>
</reference>
<evidence type="ECO:0000256" key="1">
    <source>
        <dbReference type="SAM" id="MobiDB-lite"/>
    </source>
</evidence>
<dbReference type="STRING" id="4540.A0A3L6RD18"/>
<feature type="compositionally biased region" description="Basic and acidic residues" evidence="1">
    <location>
        <begin position="466"/>
        <end position="475"/>
    </location>
</feature>
<evidence type="ECO:0000259" key="2">
    <source>
        <dbReference type="Pfam" id="PF24750"/>
    </source>
</evidence>
<protein>
    <recommendedName>
        <fullName evidence="2">F-box protein At3g26010-like beta-propeller domain-containing protein</fullName>
    </recommendedName>
</protein>
<dbReference type="PANTHER" id="PTHR35546">
    <property type="entry name" value="F-BOX PROTEIN INTERACTION DOMAIN PROTEIN-RELATED"/>
    <property type="match status" value="1"/>
</dbReference>
<feature type="compositionally biased region" description="Basic and acidic residues" evidence="1">
    <location>
        <begin position="411"/>
        <end position="432"/>
    </location>
</feature>
<dbReference type="InterPro" id="IPR055290">
    <property type="entry name" value="At3g26010-like"/>
</dbReference>
<proteinExistence type="predicted"/>
<dbReference type="Proteomes" id="UP000275267">
    <property type="component" value="Unassembled WGS sequence"/>
</dbReference>
<dbReference type="InterPro" id="IPR056592">
    <property type="entry name" value="Beta-prop_At3g26010-like"/>
</dbReference>
<sequence length="528" mass="60340">MSKYYCTQPTGNTKFAAIQARLCPSCPALIHIGRPNEESIRYSLDVLSSTPTVVGVPSLGLDFLRCPIDKGHFHLLASSNGLLCICYTSFHRGPRTPPPIFFIANPATQQAQPIPGAPQHLVKNGVVGLVFDPLDDPLAKQKFMIVRALPFAPSNDTLTKFRFVTFSSDTGRWVMSDTFINANIKQIRSSKVVYMSGVLYWDCQEDLLWFDFTRGVTGSTKMPWKLQESNFKEWEWHSIDVSNNGMLMCTTIDKDGLAMYHLVTIDDHYWELKHQKGWKDIIEMSGEAFQFCHSMKLRNGWQAKFYERWFVRPLGLEGGRWVYLGVRLKWTPDKILRYDIDTGKVDNFGKELGNPFQMYCVFGYHNSMAALPPINVPILKDVICDGKSSGCICAIEGILVDARDGRREWERVRSASMTDEQRQEKNRKQREAYKRKKHYADNKENNPVSAGLGRQSDGIPSALEDDEKRIEKNNKRREAYRLKKAETQRKSVFEAAHYVPPITGTPSVIDHHKVLVCDPLCGYLKCWY</sequence>
<comment type="caution">
    <text evidence="3">The sequence shown here is derived from an EMBL/GenBank/DDBJ whole genome shotgun (WGS) entry which is preliminary data.</text>
</comment>
<dbReference type="EMBL" id="PQIB02000009">
    <property type="protein sequence ID" value="RLN00162.1"/>
    <property type="molecule type" value="Genomic_DNA"/>
</dbReference>
<dbReference type="OrthoDB" id="765391at2759"/>
<feature type="domain" description="F-box protein At3g26010-like beta-propeller" evidence="2">
    <location>
        <begin position="71"/>
        <end position="275"/>
    </location>
</feature>
<gene>
    <name evidence="3" type="ORF">C2845_PM06G28620</name>
</gene>
<accession>A0A3L6RD18</accession>
<dbReference type="AlphaFoldDB" id="A0A3L6RD18"/>
<dbReference type="PANTHER" id="PTHR35546:SF111">
    <property type="entry name" value="OS12G0275600 PROTEIN"/>
    <property type="match status" value="1"/>
</dbReference>
<dbReference type="Pfam" id="PF24750">
    <property type="entry name" value="b-prop_At3g26010-like"/>
    <property type="match status" value="1"/>
</dbReference>
<name>A0A3L6RD18_PANMI</name>
<evidence type="ECO:0000313" key="3">
    <source>
        <dbReference type="EMBL" id="RLN00162.1"/>
    </source>
</evidence>